<dbReference type="InterPro" id="IPR007498">
    <property type="entry name" value="PqiA-like"/>
</dbReference>
<gene>
    <name evidence="2" type="ORF">QU481_04690</name>
</gene>
<keyword evidence="3" id="KW-1185">Reference proteome</keyword>
<feature type="transmembrane region" description="Helical" evidence="1">
    <location>
        <begin position="52"/>
        <end position="71"/>
    </location>
</feature>
<organism evidence="2 3">
    <name type="scientific">Crenobacter oryzisoli</name>
    <dbReference type="NCBI Taxonomy" id="3056844"/>
    <lineage>
        <taxon>Bacteria</taxon>
        <taxon>Pseudomonadati</taxon>
        <taxon>Pseudomonadota</taxon>
        <taxon>Betaproteobacteria</taxon>
        <taxon>Neisseriales</taxon>
        <taxon>Neisseriaceae</taxon>
        <taxon>Crenobacter</taxon>
    </lineage>
</organism>
<keyword evidence="1" id="KW-0812">Transmembrane</keyword>
<dbReference type="RefSeq" id="WP_289828737.1">
    <property type="nucleotide sequence ID" value="NZ_JAUEDK010000005.1"/>
</dbReference>
<keyword evidence="1" id="KW-0472">Membrane</keyword>
<dbReference type="Pfam" id="PF04403">
    <property type="entry name" value="PqiA"/>
    <property type="match status" value="1"/>
</dbReference>
<comment type="caution">
    <text evidence="2">The sequence shown here is derived from an EMBL/GenBank/DDBJ whole genome shotgun (WGS) entry which is preliminary data.</text>
</comment>
<evidence type="ECO:0000313" key="3">
    <source>
        <dbReference type="Proteomes" id="UP001168540"/>
    </source>
</evidence>
<keyword evidence="1" id="KW-1133">Transmembrane helix</keyword>
<sequence length="208" mass="22854">MVESPPDHPLIACHDCDLVYQETALPPGGEARCTRCGALLYRDTPACVQHSLAYCSAALLVFLLVNTFPILELETQGIHRNATLFGTALTLYQENMAPVAALVALTTLLAPALELSILCYLLLLLNLKRRPPGFAELMRLLQLVRPWGMVEVFLIGVLVSLVKLAHMAHVLPGLGLWSFGALILLMAASAGAFEPHEIWRQYEQCPNR</sequence>
<proteinExistence type="predicted"/>
<feature type="transmembrane region" description="Helical" evidence="1">
    <location>
        <begin position="99"/>
        <end position="125"/>
    </location>
</feature>
<feature type="transmembrane region" description="Helical" evidence="1">
    <location>
        <begin position="174"/>
        <end position="193"/>
    </location>
</feature>
<dbReference type="EMBL" id="JAUEDK010000005">
    <property type="protein sequence ID" value="MDN0074186.1"/>
    <property type="molecule type" value="Genomic_DNA"/>
</dbReference>
<name>A0ABT7XK72_9NEIS</name>
<dbReference type="Proteomes" id="UP001168540">
    <property type="component" value="Unassembled WGS sequence"/>
</dbReference>
<evidence type="ECO:0000256" key="1">
    <source>
        <dbReference type="SAM" id="Phobius"/>
    </source>
</evidence>
<protein>
    <submittedName>
        <fullName evidence="2">Paraquat-inducible protein A</fullName>
    </submittedName>
</protein>
<accession>A0ABT7XK72</accession>
<feature type="transmembrane region" description="Helical" evidence="1">
    <location>
        <begin position="146"/>
        <end position="168"/>
    </location>
</feature>
<evidence type="ECO:0000313" key="2">
    <source>
        <dbReference type="EMBL" id="MDN0074186.1"/>
    </source>
</evidence>
<reference evidence="2" key="1">
    <citation type="submission" date="2023-06" db="EMBL/GenBank/DDBJ databases">
        <authorList>
            <person name="Zhang S."/>
        </authorList>
    </citation>
    <scope>NUCLEOTIDE SEQUENCE</scope>
    <source>
        <strain evidence="2">SG2303</strain>
    </source>
</reference>